<keyword evidence="10" id="KW-0239">DNA-directed DNA polymerase</keyword>
<feature type="region of interest" description="Disordered" evidence="12">
    <location>
        <begin position="397"/>
        <end position="425"/>
    </location>
</feature>
<dbReference type="SUPFAM" id="SSF48019">
    <property type="entry name" value="post-AAA+ oligomerization domain-like"/>
    <property type="match status" value="1"/>
</dbReference>
<dbReference type="PRINTS" id="PR00300">
    <property type="entry name" value="CLPPROTEASEA"/>
</dbReference>
<protein>
    <recommendedName>
        <fullName evidence="2">DNA-directed DNA polymerase</fullName>
        <ecNumber evidence="2">2.7.7.7</ecNumber>
    </recommendedName>
</protein>
<dbReference type="InterPro" id="IPR003593">
    <property type="entry name" value="AAA+_ATPase"/>
</dbReference>
<dbReference type="Pfam" id="PF22608">
    <property type="entry name" value="DNAX_ATPase_lid"/>
    <property type="match status" value="1"/>
</dbReference>
<dbReference type="InterPro" id="IPR022754">
    <property type="entry name" value="DNA_pol_III_gamma-3"/>
</dbReference>
<dbReference type="SMART" id="SM00382">
    <property type="entry name" value="AAA"/>
    <property type="match status" value="1"/>
</dbReference>
<dbReference type="GO" id="GO:0005524">
    <property type="term" value="F:ATP binding"/>
    <property type="evidence" value="ECO:0007669"/>
    <property type="project" value="UniProtKB-KW"/>
</dbReference>
<evidence type="ECO:0000256" key="7">
    <source>
        <dbReference type="ARBA" id="ARBA00022741"/>
    </source>
</evidence>
<dbReference type="GO" id="GO:0003677">
    <property type="term" value="F:DNA binding"/>
    <property type="evidence" value="ECO:0007669"/>
    <property type="project" value="InterPro"/>
</dbReference>
<evidence type="ECO:0000313" key="15">
    <source>
        <dbReference type="Proteomes" id="UP000288623"/>
    </source>
</evidence>
<dbReference type="Proteomes" id="UP000288623">
    <property type="component" value="Unassembled WGS sequence"/>
</dbReference>
<dbReference type="InterPro" id="IPR012763">
    <property type="entry name" value="DNA_pol_III_sug/sutau_N"/>
</dbReference>
<dbReference type="InterPro" id="IPR050238">
    <property type="entry name" value="DNA_Rep/Repair_Clamp_Loader"/>
</dbReference>
<keyword evidence="8" id="KW-0862">Zinc</keyword>
<dbReference type="NCBIfam" id="TIGR02397">
    <property type="entry name" value="dnaX_nterm"/>
    <property type="match status" value="1"/>
</dbReference>
<proteinExistence type="inferred from homology"/>
<evidence type="ECO:0000313" key="14">
    <source>
        <dbReference type="EMBL" id="RUS58428.1"/>
    </source>
</evidence>
<evidence type="ECO:0000256" key="11">
    <source>
        <dbReference type="ARBA" id="ARBA00049244"/>
    </source>
</evidence>
<dbReference type="OrthoDB" id="9810148at2"/>
<evidence type="ECO:0000256" key="12">
    <source>
        <dbReference type="SAM" id="MobiDB-lite"/>
    </source>
</evidence>
<dbReference type="GO" id="GO:0046872">
    <property type="term" value="F:metal ion binding"/>
    <property type="evidence" value="ECO:0007669"/>
    <property type="project" value="UniProtKB-KW"/>
</dbReference>
<comment type="caution">
    <text evidence="14">The sequence shown here is derived from an EMBL/GenBank/DDBJ whole genome shotgun (WGS) entry which is preliminary data.</text>
</comment>
<dbReference type="FunFam" id="3.40.50.300:FF:000014">
    <property type="entry name" value="DNA polymerase III subunit gamma/tau"/>
    <property type="match status" value="1"/>
</dbReference>
<dbReference type="Gene3D" id="3.40.50.300">
    <property type="entry name" value="P-loop containing nucleotide triphosphate hydrolases"/>
    <property type="match status" value="1"/>
</dbReference>
<dbReference type="RefSeq" id="WP_126988974.1">
    <property type="nucleotide sequence ID" value="NZ_JTFC01000002.1"/>
</dbReference>
<evidence type="ECO:0000256" key="9">
    <source>
        <dbReference type="ARBA" id="ARBA00022840"/>
    </source>
</evidence>
<dbReference type="CDD" id="cd18137">
    <property type="entry name" value="HLD_clamp_pol_III_gamma_tau"/>
    <property type="match status" value="1"/>
</dbReference>
<dbReference type="CDD" id="cd00009">
    <property type="entry name" value="AAA"/>
    <property type="match status" value="1"/>
</dbReference>
<accession>A0A433RYR3</accession>
<dbReference type="EC" id="2.7.7.7" evidence="2"/>
<evidence type="ECO:0000256" key="6">
    <source>
        <dbReference type="ARBA" id="ARBA00022723"/>
    </source>
</evidence>
<keyword evidence="6" id="KW-0479">Metal-binding</keyword>
<evidence type="ECO:0000256" key="4">
    <source>
        <dbReference type="ARBA" id="ARBA00022695"/>
    </source>
</evidence>
<dbReference type="PANTHER" id="PTHR11669:SF0">
    <property type="entry name" value="PROTEIN STICHEL-LIKE 2"/>
    <property type="match status" value="1"/>
</dbReference>
<sequence length="592" mass="66967">MAYQAFYRVYRPQTFREVSGQTHVKRTLQNALEANKTTHAYLFSGPRGTGKTSMARIFAKALNCEHAVAGEPCNECAHCKEINEGKSNDVFEYDAASNSRVEDMREMLEFIDRAPSYGMRYKIYIIDEVHMLSTSAFNALLKTLEEPPAHVVFVLATTEPHKIPATIISRTQRFDFKRLSSSDLVERMKIVLEDIDLDYDERALKVIAQAAAGGMRDALSMLDQVVSFSESEVTLEDALFVTGSIGQDVFYDLAQSLAQKDIANVLAMLEKLMSEGKDAVRLSEDFITFFRDLLLIQTAPDLEELLELASTDEKFKELANSFSMDTLYTYIDILSKTQQEMRFSLHSKVYLETALLKMVQSGVSRVTTAENPAGMPEVAALQQQVNELQQLVLQMQKGGMMPQQPQASEPKEKSPRRSRQRSNEFQVQVGRIQEVMKRATRGDLRKIQEIWPNAVAQIPKSQAALLTDAQPVASSNDAFVLQFKEDIYCQIAADNPQFMQQFPQVIAGMTGTMYDIVFVPEQRWLKLREEFFSHYQKSKLQQTTEENPSTSGEEAEENVQSMLVEEQQASVNPVVDEAMKLFGEDFVEVVED</sequence>
<evidence type="ECO:0000256" key="8">
    <source>
        <dbReference type="ARBA" id="ARBA00022833"/>
    </source>
</evidence>
<dbReference type="InterPro" id="IPR045085">
    <property type="entry name" value="HLD_clamp_pol_III_gamma_tau"/>
</dbReference>
<feature type="domain" description="AAA+ ATPase" evidence="13">
    <location>
        <begin position="37"/>
        <end position="180"/>
    </location>
</feature>
<dbReference type="Pfam" id="PF12169">
    <property type="entry name" value="DNA_pol3_gamma3"/>
    <property type="match status" value="1"/>
</dbReference>
<dbReference type="GO" id="GO:0003887">
    <property type="term" value="F:DNA-directed DNA polymerase activity"/>
    <property type="evidence" value="ECO:0007669"/>
    <property type="project" value="UniProtKB-KW"/>
</dbReference>
<gene>
    <name evidence="14" type="ORF">QI30_00300</name>
</gene>
<dbReference type="Gene3D" id="1.10.8.60">
    <property type="match status" value="1"/>
</dbReference>
<evidence type="ECO:0000256" key="5">
    <source>
        <dbReference type="ARBA" id="ARBA00022705"/>
    </source>
</evidence>
<evidence type="ECO:0000256" key="3">
    <source>
        <dbReference type="ARBA" id="ARBA00022679"/>
    </source>
</evidence>
<dbReference type="InterPro" id="IPR027417">
    <property type="entry name" value="P-loop_NTPase"/>
</dbReference>
<comment type="similarity">
    <text evidence="1">Belongs to the DnaX/STICHEL family.</text>
</comment>
<dbReference type="AlphaFoldDB" id="A0A433RYR3"/>
<keyword evidence="15" id="KW-1185">Reference proteome</keyword>
<dbReference type="InterPro" id="IPR001270">
    <property type="entry name" value="ClpA/B"/>
</dbReference>
<feature type="compositionally biased region" description="Low complexity" evidence="12">
    <location>
        <begin position="397"/>
        <end position="406"/>
    </location>
</feature>
<keyword evidence="9" id="KW-0067">ATP-binding</keyword>
<keyword evidence="3" id="KW-0808">Transferase</keyword>
<dbReference type="InterPro" id="IPR008921">
    <property type="entry name" value="DNA_pol3_clamp-load_cplx_C"/>
</dbReference>
<feature type="region of interest" description="Disordered" evidence="12">
    <location>
        <begin position="538"/>
        <end position="562"/>
    </location>
</feature>
<evidence type="ECO:0000256" key="1">
    <source>
        <dbReference type="ARBA" id="ARBA00006360"/>
    </source>
</evidence>
<evidence type="ECO:0000256" key="10">
    <source>
        <dbReference type="ARBA" id="ARBA00022932"/>
    </source>
</evidence>
<keyword evidence="4" id="KW-0548">Nucleotidyltransferase</keyword>
<name>A0A433RYR3_9BACL</name>
<dbReference type="GO" id="GO:0006261">
    <property type="term" value="P:DNA-templated DNA replication"/>
    <property type="evidence" value="ECO:0007669"/>
    <property type="project" value="TreeGrafter"/>
</dbReference>
<dbReference type="Gene3D" id="1.20.272.10">
    <property type="match status" value="1"/>
</dbReference>
<feature type="compositionally biased region" description="Polar residues" evidence="12">
    <location>
        <begin position="538"/>
        <end position="552"/>
    </location>
</feature>
<evidence type="ECO:0000259" key="13">
    <source>
        <dbReference type="SMART" id="SM00382"/>
    </source>
</evidence>
<comment type="catalytic activity">
    <reaction evidence="11">
        <text>DNA(n) + a 2'-deoxyribonucleoside 5'-triphosphate = DNA(n+1) + diphosphate</text>
        <dbReference type="Rhea" id="RHEA:22508"/>
        <dbReference type="Rhea" id="RHEA-COMP:17339"/>
        <dbReference type="Rhea" id="RHEA-COMP:17340"/>
        <dbReference type="ChEBI" id="CHEBI:33019"/>
        <dbReference type="ChEBI" id="CHEBI:61560"/>
        <dbReference type="ChEBI" id="CHEBI:173112"/>
        <dbReference type="EC" id="2.7.7.7"/>
    </reaction>
</comment>
<organism evidence="14 15">
    <name type="scientific">Candidatus Kurthia intestinigallinarum</name>
    <dbReference type="NCBI Taxonomy" id="1562256"/>
    <lineage>
        <taxon>Bacteria</taxon>
        <taxon>Bacillati</taxon>
        <taxon>Bacillota</taxon>
        <taxon>Bacilli</taxon>
        <taxon>Bacillales</taxon>
        <taxon>Caryophanaceae</taxon>
        <taxon>Kurthia</taxon>
    </lineage>
</organism>
<dbReference type="Pfam" id="PF13177">
    <property type="entry name" value="DNA_pol3_delta2"/>
    <property type="match status" value="1"/>
</dbReference>
<evidence type="ECO:0000256" key="2">
    <source>
        <dbReference type="ARBA" id="ARBA00012417"/>
    </source>
</evidence>
<dbReference type="EMBL" id="JTFC01000002">
    <property type="protein sequence ID" value="RUS58428.1"/>
    <property type="molecule type" value="Genomic_DNA"/>
</dbReference>
<dbReference type="SUPFAM" id="SSF52540">
    <property type="entry name" value="P-loop containing nucleoside triphosphate hydrolases"/>
    <property type="match status" value="1"/>
</dbReference>
<keyword evidence="7" id="KW-0547">Nucleotide-binding</keyword>
<dbReference type="PANTHER" id="PTHR11669">
    <property type="entry name" value="REPLICATION FACTOR C / DNA POLYMERASE III GAMMA-TAU SUBUNIT"/>
    <property type="match status" value="1"/>
</dbReference>
<keyword evidence="5" id="KW-0235">DNA replication</keyword>
<dbReference type="NCBIfam" id="NF004046">
    <property type="entry name" value="PRK05563.1"/>
    <property type="match status" value="1"/>
</dbReference>
<dbReference type="GO" id="GO:0009360">
    <property type="term" value="C:DNA polymerase III complex"/>
    <property type="evidence" value="ECO:0007669"/>
    <property type="project" value="InterPro"/>
</dbReference>
<reference evidence="14 15" key="1">
    <citation type="submission" date="2014-11" db="EMBL/GenBank/DDBJ databases">
        <title>Genome sequence and analysis of novel Kurthia sp.</title>
        <authorList>
            <person name="Lawson J.N."/>
            <person name="Gonzalez J.E."/>
            <person name="Rinauldi L."/>
            <person name="Xuan Z."/>
            <person name="Firman A."/>
            <person name="Shaddox L."/>
            <person name="Trudeau A."/>
            <person name="Shah S."/>
            <person name="Reiman D."/>
        </authorList>
    </citation>
    <scope>NUCLEOTIDE SEQUENCE [LARGE SCALE GENOMIC DNA]</scope>
    <source>
        <strain evidence="14 15">3B1D</strain>
    </source>
</reference>